<dbReference type="EMBL" id="RQTK01000258">
    <property type="protein sequence ID" value="RUS83094.1"/>
    <property type="molecule type" value="Genomic_DNA"/>
</dbReference>
<gene>
    <name evidence="2" type="ORF">EGW08_009126</name>
</gene>
<dbReference type="AlphaFoldDB" id="A0A3S0ZQ34"/>
<organism evidence="2 3">
    <name type="scientific">Elysia chlorotica</name>
    <name type="common">Eastern emerald elysia</name>
    <name type="synonym">Sea slug</name>
    <dbReference type="NCBI Taxonomy" id="188477"/>
    <lineage>
        <taxon>Eukaryota</taxon>
        <taxon>Metazoa</taxon>
        <taxon>Spiralia</taxon>
        <taxon>Lophotrochozoa</taxon>
        <taxon>Mollusca</taxon>
        <taxon>Gastropoda</taxon>
        <taxon>Heterobranchia</taxon>
        <taxon>Euthyneura</taxon>
        <taxon>Panpulmonata</taxon>
        <taxon>Sacoglossa</taxon>
        <taxon>Placobranchoidea</taxon>
        <taxon>Plakobranchidae</taxon>
        <taxon>Elysia</taxon>
    </lineage>
</organism>
<dbReference type="OrthoDB" id="10619430at2759"/>
<sequence length="106" mass="11661">MSLQELVTVLTDMISEKNEALAHQKLAAQVLADKLERLQSKRDSSSPPSTRGTTREVGVQSPSLPRPPRPTPADSYFYDEVFDLLPSDHDAQSSRSMDPSHSEGPV</sequence>
<feature type="region of interest" description="Disordered" evidence="1">
    <location>
        <begin position="37"/>
        <end position="106"/>
    </location>
</feature>
<proteinExistence type="predicted"/>
<name>A0A3S0ZQ34_ELYCH</name>
<keyword evidence="3" id="KW-1185">Reference proteome</keyword>
<dbReference type="Proteomes" id="UP000271974">
    <property type="component" value="Unassembled WGS sequence"/>
</dbReference>
<evidence type="ECO:0000313" key="2">
    <source>
        <dbReference type="EMBL" id="RUS83094.1"/>
    </source>
</evidence>
<evidence type="ECO:0000313" key="3">
    <source>
        <dbReference type="Proteomes" id="UP000271974"/>
    </source>
</evidence>
<evidence type="ECO:0000256" key="1">
    <source>
        <dbReference type="SAM" id="MobiDB-lite"/>
    </source>
</evidence>
<reference evidence="2 3" key="1">
    <citation type="submission" date="2019-01" db="EMBL/GenBank/DDBJ databases">
        <title>A draft genome assembly of the solar-powered sea slug Elysia chlorotica.</title>
        <authorList>
            <person name="Cai H."/>
            <person name="Li Q."/>
            <person name="Fang X."/>
            <person name="Li J."/>
            <person name="Curtis N.E."/>
            <person name="Altenburger A."/>
            <person name="Shibata T."/>
            <person name="Feng M."/>
            <person name="Maeda T."/>
            <person name="Schwartz J.A."/>
            <person name="Shigenobu S."/>
            <person name="Lundholm N."/>
            <person name="Nishiyama T."/>
            <person name="Yang H."/>
            <person name="Hasebe M."/>
            <person name="Li S."/>
            <person name="Pierce S.K."/>
            <person name="Wang J."/>
        </authorList>
    </citation>
    <scope>NUCLEOTIDE SEQUENCE [LARGE SCALE GENOMIC DNA]</scope>
    <source>
        <strain evidence="2">EC2010</strain>
        <tissue evidence="2">Whole organism of an adult</tissue>
    </source>
</reference>
<protein>
    <submittedName>
        <fullName evidence="2">Uncharacterized protein</fullName>
    </submittedName>
</protein>
<feature type="non-terminal residue" evidence="2">
    <location>
        <position position="106"/>
    </location>
</feature>
<accession>A0A3S0ZQ34</accession>
<comment type="caution">
    <text evidence="2">The sequence shown here is derived from an EMBL/GenBank/DDBJ whole genome shotgun (WGS) entry which is preliminary data.</text>
</comment>